<evidence type="ECO:0000256" key="1">
    <source>
        <dbReference type="PIRSR" id="PIRSR605019-1"/>
    </source>
</evidence>
<accession>A0A0R2BAX9</accession>
<dbReference type="EMBL" id="AYYR01000029">
    <property type="protein sequence ID" value="KRM76430.1"/>
    <property type="molecule type" value="Genomic_DNA"/>
</dbReference>
<name>A0A0R2BAX9_SECCO</name>
<dbReference type="InterPro" id="IPR005019">
    <property type="entry name" value="Adenine_glyco"/>
</dbReference>
<keyword evidence="1" id="KW-0479">Metal-binding</keyword>
<dbReference type="Proteomes" id="UP000051845">
    <property type="component" value="Unassembled WGS sequence"/>
</dbReference>
<dbReference type="Pfam" id="PF03352">
    <property type="entry name" value="Adenine_glyco"/>
    <property type="match status" value="1"/>
</dbReference>
<feature type="binding site" evidence="1">
    <location>
        <position position="17"/>
    </location>
    <ligand>
        <name>Zn(2+)</name>
        <dbReference type="ChEBI" id="CHEBI:29105"/>
    </ligand>
</feature>
<dbReference type="Gene3D" id="1.10.340.30">
    <property type="entry name" value="Hypothetical protein, domain 2"/>
    <property type="match status" value="1"/>
</dbReference>
<dbReference type="SUPFAM" id="SSF48150">
    <property type="entry name" value="DNA-glycosylase"/>
    <property type="match status" value="1"/>
</dbReference>
<dbReference type="InterPro" id="IPR052891">
    <property type="entry name" value="DNA-3mA_glycosylase"/>
</dbReference>
<comment type="caution">
    <text evidence="2">The sequence shown here is derived from an EMBL/GenBank/DDBJ whole genome shotgun (WGS) entry which is preliminary data.</text>
</comment>
<sequence length="203" mass="22974">MKCPWADGDNAAMTAYHDHEWGFVTTDETATFELMVLEMMQAGLSWQTVLNKRAAFKSAFANYDLTQIADFKQPEIDTLMANAGIIRNKRKILATINNAQLLQKWHSAGQTVIAYLWSFVDYEPQNSQLRSMTDLPAQTDLSKRISKTLKKQGFQFLGPNIVYSWLQALGIINDHLTTCDRYEPAIAFGNAHHDALMALKKTL</sequence>
<gene>
    <name evidence="2" type="ORF">FC82_GL001665</name>
</gene>
<proteinExistence type="predicted"/>
<dbReference type="GO" id="GO:0006284">
    <property type="term" value="P:base-excision repair"/>
    <property type="evidence" value="ECO:0007669"/>
    <property type="project" value="InterPro"/>
</dbReference>
<feature type="binding site" evidence="1">
    <location>
        <position position="175"/>
    </location>
    <ligand>
        <name>Zn(2+)</name>
        <dbReference type="ChEBI" id="CHEBI:29105"/>
    </ligand>
</feature>
<protein>
    <submittedName>
        <fullName evidence="2">DNA-3-methyladenine glycosylase</fullName>
    </submittedName>
</protein>
<dbReference type="GO" id="GO:0046872">
    <property type="term" value="F:metal ion binding"/>
    <property type="evidence" value="ECO:0007669"/>
    <property type="project" value="UniProtKB-KW"/>
</dbReference>
<dbReference type="AlphaFoldDB" id="A0A0R2BAX9"/>
<dbReference type="RefSeq" id="WP_065101441.1">
    <property type="nucleotide sequence ID" value="NZ_AYYR01000029.1"/>
</dbReference>
<reference evidence="2 3" key="1">
    <citation type="journal article" date="2015" name="Genome Announc.">
        <title>Expanding the biotechnology potential of lactobacilli through comparative genomics of 213 strains and associated genera.</title>
        <authorList>
            <person name="Sun Z."/>
            <person name="Harris H.M."/>
            <person name="McCann A."/>
            <person name="Guo C."/>
            <person name="Argimon S."/>
            <person name="Zhang W."/>
            <person name="Yang X."/>
            <person name="Jeffery I.B."/>
            <person name="Cooney J.C."/>
            <person name="Kagawa T.F."/>
            <person name="Liu W."/>
            <person name="Song Y."/>
            <person name="Salvetti E."/>
            <person name="Wrobel A."/>
            <person name="Rasinkangas P."/>
            <person name="Parkhill J."/>
            <person name="Rea M.C."/>
            <person name="O'Sullivan O."/>
            <person name="Ritari J."/>
            <person name="Douillard F.P."/>
            <person name="Paul Ross R."/>
            <person name="Yang R."/>
            <person name="Briner A.E."/>
            <person name="Felis G.E."/>
            <person name="de Vos W.M."/>
            <person name="Barrangou R."/>
            <person name="Klaenhammer T.R."/>
            <person name="Caufield P.W."/>
            <person name="Cui Y."/>
            <person name="Zhang H."/>
            <person name="O'Toole P.W."/>
        </authorList>
    </citation>
    <scope>NUCLEOTIDE SEQUENCE [LARGE SCALE GENOMIC DNA]</scope>
    <source>
        <strain evidence="2 3">DSM 20515</strain>
    </source>
</reference>
<evidence type="ECO:0000313" key="3">
    <source>
        <dbReference type="Proteomes" id="UP000051845"/>
    </source>
</evidence>
<dbReference type="InterPro" id="IPR011257">
    <property type="entry name" value="DNA_glycosylase"/>
</dbReference>
<dbReference type="GO" id="GO:0008725">
    <property type="term" value="F:DNA-3-methyladenine glycosylase activity"/>
    <property type="evidence" value="ECO:0007669"/>
    <property type="project" value="InterPro"/>
</dbReference>
<organism evidence="2 3">
    <name type="scientific">Secundilactobacillus collinoides DSM 20515 = JCM 1123</name>
    <dbReference type="NCBI Taxonomy" id="1423733"/>
    <lineage>
        <taxon>Bacteria</taxon>
        <taxon>Bacillati</taxon>
        <taxon>Bacillota</taxon>
        <taxon>Bacilli</taxon>
        <taxon>Lactobacillales</taxon>
        <taxon>Lactobacillaceae</taxon>
        <taxon>Secundilactobacillus</taxon>
    </lineage>
</organism>
<feature type="binding site" evidence="1">
    <location>
        <position position="3"/>
    </location>
    <ligand>
        <name>Zn(2+)</name>
        <dbReference type="ChEBI" id="CHEBI:29105"/>
    </ligand>
</feature>
<feature type="binding site" evidence="1">
    <location>
        <position position="179"/>
    </location>
    <ligand>
        <name>Zn(2+)</name>
        <dbReference type="ChEBI" id="CHEBI:29105"/>
    </ligand>
</feature>
<dbReference type="PATRIC" id="fig|1423733.4.peg.1753"/>
<keyword evidence="1" id="KW-0862">Zinc</keyword>
<dbReference type="PANTHER" id="PTHR30037:SF4">
    <property type="entry name" value="DNA-3-METHYLADENINE GLYCOSYLASE I"/>
    <property type="match status" value="1"/>
</dbReference>
<dbReference type="PANTHER" id="PTHR30037">
    <property type="entry name" value="DNA-3-METHYLADENINE GLYCOSYLASE 1"/>
    <property type="match status" value="1"/>
</dbReference>
<evidence type="ECO:0000313" key="2">
    <source>
        <dbReference type="EMBL" id="KRM76430.1"/>
    </source>
</evidence>